<gene>
    <name evidence="1" type="ORF">CVS29_10530</name>
</gene>
<protein>
    <submittedName>
        <fullName evidence="1">Uncharacterized protein</fullName>
    </submittedName>
</protein>
<dbReference type="OrthoDB" id="10003971at2"/>
<organism evidence="1 2">
    <name type="scientific">Arthrobacter psychrochitiniphilus</name>
    <dbReference type="NCBI Taxonomy" id="291045"/>
    <lineage>
        <taxon>Bacteria</taxon>
        <taxon>Bacillati</taxon>
        <taxon>Actinomycetota</taxon>
        <taxon>Actinomycetes</taxon>
        <taxon>Micrococcales</taxon>
        <taxon>Micrococcaceae</taxon>
        <taxon>Arthrobacter</taxon>
    </lineage>
</organism>
<name>A0A2V3DQ78_9MICC</name>
<comment type="caution">
    <text evidence="1">The sequence shown here is derived from an EMBL/GenBank/DDBJ whole genome shotgun (WGS) entry which is preliminary data.</text>
</comment>
<dbReference type="Proteomes" id="UP000246303">
    <property type="component" value="Unassembled WGS sequence"/>
</dbReference>
<keyword evidence="2" id="KW-1185">Reference proteome</keyword>
<accession>A0A2V3DQ78</accession>
<dbReference type="RefSeq" id="WP_110106296.1">
    <property type="nucleotide sequence ID" value="NZ_JACBZZ010000001.1"/>
</dbReference>
<reference evidence="1 2" key="1">
    <citation type="submission" date="2018-05" db="EMBL/GenBank/DDBJ databases">
        <title>Genetic diversity of glacier-inhabiting Cryobacterium bacteria in China and description of Cryobacterium mengkeensis sp. nov. and Arthrobacter glacialis sp. nov.</title>
        <authorList>
            <person name="Liu Q."/>
            <person name="Xin Y.-H."/>
        </authorList>
    </citation>
    <scope>NUCLEOTIDE SEQUENCE [LARGE SCALE GENOMIC DNA]</scope>
    <source>
        <strain evidence="1 2">GP3</strain>
    </source>
</reference>
<evidence type="ECO:0000313" key="1">
    <source>
        <dbReference type="EMBL" id="PXA65120.1"/>
    </source>
</evidence>
<evidence type="ECO:0000313" key="2">
    <source>
        <dbReference type="Proteomes" id="UP000246303"/>
    </source>
</evidence>
<sequence length="140" mass="15710">MTTEFWTIVSAVSAIIAALGAIIVPIIIYKLSKRPTEPWELKRLEDTLWQLKYLGKSPVWVTYFLNFHGGPVTIMNGAGAPVMPWTHGRTEILRLGTQITGTELTVFYRDVKPTEAELTMAPEYGTPDGMNSPLWSQSVW</sequence>
<proteinExistence type="predicted"/>
<dbReference type="EMBL" id="QHLZ01000006">
    <property type="protein sequence ID" value="PXA65120.1"/>
    <property type="molecule type" value="Genomic_DNA"/>
</dbReference>
<dbReference type="AlphaFoldDB" id="A0A2V3DQ78"/>